<dbReference type="PANTHER" id="PTHR23507">
    <property type="entry name" value="ZGC:174356"/>
    <property type="match status" value="1"/>
</dbReference>
<dbReference type="InterPro" id="IPR036259">
    <property type="entry name" value="MFS_trans_sf"/>
</dbReference>
<name>A0AAW1TNN2_9CUCU</name>
<dbReference type="GO" id="GO:0022857">
    <property type="term" value="F:transmembrane transporter activity"/>
    <property type="evidence" value="ECO:0007669"/>
    <property type="project" value="InterPro"/>
</dbReference>
<reference evidence="6 7" key="1">
    <citation type="submission" date="2023-03" db="EMBL/GenBank/DDBJ databases">
        <title>Genome insight into feeding habits of ladybird beetles.</title>
        <authorList>
            <person name="Li H.-S."/>
            <person name="Huang Y.-H."/>
            <person name="Pang H."/>
        </authorList>
    </citation>
    <scope>NUCLEOTIDE SEQUENCE [LARGE SCALE GENOMIC DNA]</scope>
    <source>
        <strain evidence="6">SYSU_2023b</strain>
        <tissue evidence="6">Whole body</tissue>
    </source>
</reference>
<feature type="transmembrane region" description="Helical" evidence="5">
    <location>
        <begin position="167"/>
        <end position="188"/>
    </location>
</feature>
<dbReference type="GO" id="GO:0016020">
    <property type="term" value="C:membrane"/>
    <property type="evidence" value="ECO:0007669"/>
    <property type="project" value="UniProtKB-SubCell"/>
</dbReference>
<sequence>MARIQEGSDQRTTEDVRSGAKHITRRILLISSKISVEPTVFLTMFTSIMYQLITQNLYLEKSCRVNIGFNSSICNALSHKNSSGYSKSEEVEVQKLVSQMLALRTALQSIFPVCLILFIGSWSDRNNRRKPVILAPIFGEIMCCGFLILNVVFFYELPLIFTTLGDSLPLSLLGGWPCLFVGVYTFIGTRCSKENRTIRVGIVSASKMAAYSLGLASAGLIYRAFGFIGFFSLCIALLLMALTLAMLLIKDEGIKIEPKKEIGPLKIFSIFDISKNFQNKFQKWS</sequence>
<dbReference type="AlphaFoldDB" id="A0AAW1TNN2"/>
<keyword evidence="4 5" id="KW-0472">Membrane</keyword>
<evidence type="ECO:0000256" key="3">
    <source>
        <dbReference type="ARBA" id="ARBA00022989"/>
    </source>
</evidence>
<dbReference type="EMBL" id="JARQZJ010000016">
    <property type="protein sequence ID" value="KAK9873131.1"/>
    <property type="molecule type" value="Genomic_DNA"/>
</dbReference>
<comment type="caution">
    <text evidence="6">The sequence shown here is derived from an EMBL/GenBank/DDBJ whole genome shotgun (WGS) entry which is preliminary data.</text>
</comment>
<comment type="subcellular location">
    <subcellularLocation>
        <location evidence="1">Membrane</location>
        <topology evidence="1">Multi-pass membrane protein</topology>
    </subcellularLocation>
</comment>
<dbReference type="InterPro" id="IPR011701">
    <property type="entry name" value="MFS"/>
</dbReference>
<accession>A0AAW1TNN2</accession>
<feature type="transmembrane region" description="Helical" evidence="5">
    <location>
        <begin position="132"/>
        <end position="155"/>
    </location>
</feature>
<organism evidence="6 7">
    <name type="scientific">Henosepilachna vigintioctopunctata</name>
    <dbReference type="NCBI Taxonomy" id="420089"/>
    <lineage>
        <taxon>Eukaryota</taxon>
        <taxon>Metazoa</taxon>
        <taxon>Ecdysozoa</taxon>
        <taxon>Arthropoda</taxon>
        <taxon>Hexapoda</taxon>
        <taxon>Insecta</taxon>
        <taxon>Pterygota</taxon>
        <taxon>Neoptera</taxon>
        <taxon>Endopterygota</taxon>
        <taxon>Coleoptera</taxon>
        <taxon>Polyphaga</taxon>
        <taxon>Cucujiformia</taxon>
        <taxon>Coccinelloidea</taxon>
        <taxon>Coccinellidae</taxon>
        <taxon>Epilachninae</taxon>
        <taxon>Epilachnini</taxon>
        <taxon>Henosepilachna</taxon>
    </lineage>
</organism>
<evidence type="ECO:0000256" key="5">
    <source>
        <dbReference type="SAM" id="Phobius"/>
    </source>
</evidence>
<keyword evidence="2 5" id="KW-0812">Transmembrane</keyword>
<feature type="transmembrane region" description="Helical" evidence="5">
    <location>
        <begin position="101"/>
        <end position="120"/>
    </location>
</feature>
<dbReference type="PANTHER" id="PTHR23507:SF1">
    <property type="entry name" value="FI18259P1-RELATED"/>
    <property type="match status" value="1"/>
</dbReference>
<dbReference type="Proteomes" id="UP001431783">
    <property type="component" value="Unassembled WGS sequence"/>
</dbReference>
<gene>
    <name evidence="6" type="ORF">WA026_021366</name>
</gene>
<protein>
    <recommendedName>
        <fullName evidence="8">Proton-coupled folate transporter</fullName>
    </recommendedName>
</protein>
<evidence type="ECO:0000256" key="1">
    <source>
        <dbReference type="ARBA" id="ARBA00004141"/>
    </source>
</evidence>
<evidence type="ECO:0000313" key="7">
    <source>
        <dbReference type="Proteomes" id="UP001431783"/>
    </source>
</evidence>
<feature type="transmembrane region" description="Helical" evidence="5">
    <location>
        <begin position="228"/>
        <end position="249"/>
    </location>
</feature>
<feature type="transmembrane region" description="Helical" evidence="5">
    <location>
        <begin position="200"/>
        <end position="222"/>
    </location>
</feature>
<dbReference type="Pfam" id="PF07690">
    <property type="entry name" value="MFS_1"/>
    <property type="match status" value="1"/>
</dbReference>
<keyword evidence="7" id="KW-1185">Reference proteome</keyword>
<evidence type="ECO:0000313" key="6">
    <source>
        <dbReference type="EMBL" id="KAK9873131.1"/>
    </source>
</evidence>
<keyword evidence="3 5" id="KW-1133">Transmembrane helix</keyword>
<dbReference type="Gene3D" id="1.20.1250.20">
    <property type="entry name" value="MFS general substrate transporter like domains"/>
    <property type="match status" value="1"/>
</dbReference>
<dbReference type="SUPFAM" id="SSF103473">
    <property type="entry name" value="MFS general substrate transporter"/>
    <property type="match status" value="1"/>
</dbReference>
<feature type="transmembrane region" description="Helical" evidence="5">
    <location>
        <begin position="34"/>
        <end position="53"/>
    </location>
</feature>
<proteinExistence type="predicted"/>
<evidence type="ECO:0000256" key="2">
    <source>
        <dbReference type="ARBA" id="ARBA00022692"/>
    </source>
</evidence>
<evidence type="ECO:0000256" key="4">
    <source>
        <dbReference type="ARBA" id="ARBA00023136"/>
    </source>
</evidence>
<evidence type="ECO:0008006" key="8">
    <source>
        <dbReference type="Google" id="ProtNLM"/>
    </source>
</evidence>